<dbReference type="PANTHER" id="PTHR43756:SF5">
    <property type="entry name" value="CHOLINE MONOOXYGENASE, CHLOROPLASTIC"/>
    <property type="match status" value="1"/>
</dbReference>
<dbReference type="PANTHER" id="PTHR43756">
    <property type="entry name" value="CHOLINE MONOOXYGENASE, CHLOROPLASTIC"/>
    <property type="match status" value="1"/>
</dbReference>
<dbReference type="GO" id="GO:0051537">
    <property type="term" value="F:2 iron, 2 sulfur cluster binding"/>
    <property type="evidence" value="ECO:0007669"/>
    <property type="project" value="UniProtKB-KW"/>
</dbReference>
<dbReference type="PROSITE" id="PS51296">
    <property type="entry name" value="RIESKE"/>
    <property type="match status" value="1"/>
</dbReference>
<dbReference type="Pfam" id="PF00848">
    <property type="entry name" value="Ring_hydroxyl_A"/>
    <property type="match status" value="1"/>
</dbReference>
<proteinExistence type="predicted"/>
<comment type="caution">
    <text evidence="8">The sequence shown here is derived from an EMBL/GenBank/DDBJ whole genome shotgun (WGS) entry which is preliminary data.</text>
</comment>
<keyword evidence="6" id="KW-0411">Iron-sulfur</keyword>
<dbReference type="PRINTS" id="PR00090">
    <property type="entry name" value="RNGDIOXGNASE"/>
</dbReference>
<dbReference type="OrthoDB" id="7456916at2"/>
<keyword evidence="8" id="KW-0223">Dioxygenase</keyword>
<evidence type="ECO:0000256" key="5">
    <source>
        <dbReference type="ARBA" id="ARBA00023004"/>
    </source>
</evidence>
<organism evidence="8 9">
    <name type="scientific">Croceicoccus ponticola</name>
    <dbReference type="NCBI Taxonomy" id="2217664"/>
    <lineage>
        <taxon>Bacteria</taxon>
        <taxon>Pseudomonadati</taxon>
        <taxon>Pseudomonadota</taxon>
        <taxon>Alphaproteobacteria</taxon>
        <taxon>Sphingomonadales</taxon>
        <taxon>Erythrobacteraceae</taxon>
        <taxon>Croceicoccus</taxon>
    </lineage>
</organism>
<evidence type="ECO:0000313" key="8">
    <source>
        <dbReference type="EMBL" id="RVQ65258.1"/>
    </source>
</evidence>
<gene>
    <name evidence="8" type="ORF">EKN06_13535</name>
</gene>
<dbReference type="CDD" id="cd03469">
    <property type="entry name" value="Rieske_RO_Alpha_N"/>
    <property type="match status" value="1"/>
</dbReference>
<dbReference type="InterPro" id="IPR036922">
    <property type="entry name" value="Rieske_2Fe-2S_sf"/>
</dbReference>
<evidence type="ECO:0000313" key="9">
    <source>
        <dbReference type="Proteomes" id="UP000283003"/>
    </source>
</evidence>
<dbReference type="GO" id="GO:0005506">
    <property type="term" value="F:iron ion binding"/>
    <property type="evidence" value="ECO:0007669"/>
    <property type="project" value="InterPro"/>
</dbReference>
<keyword evidence="2" id="KW-0001">2Fe-2S</keyword>
<keyword evidence="5" id="KW-0408">Iron</keyword>
<dbReference type="InterPro" id="IPR001663">
    <property type="entry name" value="Rng_hydr_dOase-A"/>
</dbReference>
<accession>A0A437GV28</accession>
<dbReference type="SUPFAM" id="SSF50022">
    <property type="entry name" value="ISP domain"/>
    <property type="match status" value="1"/>
</dbReference>
<dbReference type="Pfam" id="PF00355">
    <property type="entry name" value="Rieske"/>
    <property type="match status" value="1"/>
</dbReference>
<dbReference type="Proteomes" id="UP000283003">
    <property type="component" value="Unassembled WGS sequence"/>
</dbReference>
<name>A0A437GV28_9SPHN</name>
<dbReference type="GO" id="GO:0051213">
    <property type="term" value="F:dioxygenase activity"/>
    <property type="evidence" value="ECO:0007669"/>
    <property type="project" value="UniProtKB-KW"/>
</dbReference>
<comment type="cofactor">
    <cofactor evidence="1">
        <name>Fe cation</name>
        <dbReference type="ChEBI" id="CHEBI:24875"/>
    </cofactor>
</comment>
<evidence type="ECO:0000256" key="1">
    <source>
        <dbReference type="ARBA" id="ARBA00001962"/>
    </source>
</evidence>
<protein>
    <submittedName>
        <fullName evidence="8">Aromatic ring-hydroxylating dioxygenase subunit alpha</fullName>
    </submittedName>
</protein>
<dbReference type="SUPFAM" id="SSF55961">
    <property type="entry name" value="Bet v1-like"/>
    <property type="match status" value="1"/>
</dbReference>
<dbReference type="InterPro" id="IPR015879">
    <property type="entry name" value="Ring_hydroxy_dOase_asu_C_dom"/>
</dbReference>
<dbReference type="InterPro" id="IPR017941">
    <property type="entry name" value="Rieske_2Fe-2S"/>
</dbReference>
<evidence type="ECO:0000256" key="4">
    <source>
        <dbReference type="ARBA" id="ARBA00023002"/>
    </source>
</evidence>
<dbReference type="Gene3D" id="3.90.380.10">
    <property type="entry name" value="Naphthalene 1,2-dioxygenase Alpha Subunit, Chain A, domain 1"/>
    <property type="match status" value="1"/>
</dbReference>
<keyword evidence="3" id="KW-0479">Metal-binding</keyword>
<keyword evidence="4" id="KW-0560">Oxidoreductase</keyword>
<evidence type="ECO:0000256" key="6">
    <source>
        <dbReference type="ARBA" id="ARBA00023014"/>
    </source>
</evidence>
<dbReference type="AlphaFoldDB" id="A0A437GV28"/>
<feature type="domain" description="Rieske" evidence="7">
    <location>
        <begin position="57"/>
        <end position="163"/>
    </location>
</feature>
<keyword evidence="9" id="KW-1185">Reference proteome</keyword>
<sequence length="380" mass="41802">MTIANDTTKLAVRALKHFTAGTTDQAPGISDLPVAAYLDEDRFKREFEAIFLRKPQGILLSIEVPEPGDYVARTYLGKPLLVVRGKDGVARVFLNVCRHRGARVCAEGMGSASRFSCPYHAWTYDREGKLIGVSGASTFGDMDKSTLGLTQLPSQEAAGVIWATLTPGAQFDIDDWLGSMRHQLELLRLRDCVVFSQRTIPSPGWKVTMDGYLEAYHHDTVHADTLSKHTIGNLLVHDIHGHHQILTMARRNLPELADLPEAEWQASNYLRRIYCTFPNFQVSGIVGGYFLISQILPGDCATQSVTIQTILTGKTPETSEQMAAAAAFRDMAYDAVEVEDYPIGFGIQAGLASGANKHFVIGRNEPGLQHYHKTVAELSA</sequence>
<evidence type="ECO:0000259" key="7">
    <source>
        <dbReference type="PROSITE" id="PS51296"/>
    </source>
</evidence>
<dbReference type="EMBL" id="RXOL01000008">
    <property type="protein sequence ID" value="RVQ65258.1"/>
    <property type="molecule type" value="Genomic_DNA"/>
</dbReference>
<evidence type="ECO:0000256" key="2">
    <source>
        <dbReference type="ARBA" id="ARBA00022714"/>
    </source>
</evidence>
<reference evidence="8 9" key="1">
    <citation type="submission" date="2018-12" db="EMBL/GenBank/DDBJ databases">
        <title>Croceicoccus ponticola sp. nov., a lipolytic bacterium isolated from seawater.</title>
        <authorList>
            <person name="Yoon J.-H."/>
        </authorList>
    </citation>
    <scope>NUCLEOTIDE SEQUENCE [LARGE SCALE GENOMIC DNA]</scope>
    <source>
        <strain evidence="8 9">GM-16</strain>
    </source>
</reference>
<evidence type="ECO:0000256" key="3">
    <source>
        <dbReference type="ARBA" id="ARBA00022723"/>
    </source>
</evidence>
<dbReference type="Gene3D" id="2.102.10.10">
    <property type="entry name" value="Rieske [2Fe-2S] iron-sulphur domain"/>
    <property type="match status" value="1"/>
</dbReference>
<dbReference type="RefSeq" id="WP_127613459.1">
    <property type="nucleotide sequence ID" value="NZ_RXOL01000008.1"/>
</dbReference>